<organism evidence="6 7">
    <name type="scientific">Halteria grandinella</name>
    <dbReference type="NCBI Taxonomy" id="5974"/>
    <lineage>
        <taxon>Eukaryota</taxon>
        <taxon>Sar</taxon>
        <taxon>Alveolata</taxon>
        <taxon>Ciliophora</taxon>
        <taxon>Intramacronucleata</taxon>
        <taxon>Spirotrichea</taxon>
        <taxon>Stichotrichia</taxon>
        <taxon>Sporadotrichida</taxon>
        <taxon>Halteriidae</taxon>
        <taxon>Halteria</taxon>
    </lineage>
</organism>
<proteinExistence type="predicted"/>
<reference evidence="6" key="1">
    <citation type="submission" date="2019-06" db="EMBL/GenBank/DDBJ databases">
        <authorList>
            <person name="Zheng W."/>
        </authorList>
    </citation>
    <scope>NUCLEOTIDE SEQUENCE</scope>
    <source>
        <strain evidence="6">QDHG01</strain>
    </source>
</reference>
<dbReference type="GO" id="GO:0005783">
    <property type="term" value="C:endoplasmic reticulum"/>
    <property type="evidence" value="ECO:0007669"/>
    <property type="project" value="TreeGrafter"/>
</dbReference>
<dbReference type="Gene3D" id="1.20.120.550">
    <property type="entry name" value="Membrane associated eicosanoid/glutathione metabolism-like domain"/>
    <property type="match status" value="1"/>
</dbReference>
<keyword evidence="4 5" id="KW-0472">Membrane</keyword>
<keyword evidence="7" id="KW-1185">Reference proteome</keyword>
<protein>
    <recommendedName>
        <fullName evidence="8">MAPEG family protein</fullName>
    </recommendedName>
</protein>
<dbReference type="Pfam" id="PF01124">
    <property type="entry name" value="MAPEG"/>
    <property type="match status" value="1"/>
</dbReference>
<name>A0A8J8SYD7_HALGN</name>
<dbReference type="EMBL" id="RRYP01015666">
    <property type="protein sequence ID" value="TNV75407.1"/>
    <property type="molecule type" value="Genomic_DNA"/>
</dbReference>
<evidence type="ECO:0008006" key="8">
    <source>
        <dbReference type="Google" id="ProtNLM"/>
    </source>
</evidence>
<evidence type="ECO:0000313" key="7">
    <source>
        <dbReference type="Proteomes" id="UP000785679"/>
    </source>
</evidence>
<accession>A0A8J8SYD7</accession>
<dbReference type="AlphaFoldDB" id="A0A8J8SYD7"/>
<evidence type="ECO:0000256" key="4">
    <source>
        <dbReference type="ARBA" id="ARBA00023136"/>
    </source>
</evidence>
<dbReference type="SUPFAM" id="SSF161084">
    <property type="entry name" value="MAPEG domain-like"/>
    <property type="match status" value="1"/>
</dbReference>
<dbReference type="InterPro" id="IPR023352">
    <property type="entry name" value="MAPEG-like_dom_sf"/>
</dbReference>
<dbReference type="Proteomes" id="UP000785679">
    <property type="component" value="Unassembled WGS sequence"/>
</dbReference>
<evidence type="ECO:0000256" key="1">
    <source>
        <dbReference type="ARBA" id="ARBA00004141"/>
    </source>
</evidence>
<dbReference type="OrthoDB" id="312603at2759"/>
<gene>
    <name evidence="6" type="ORF">FGO68_gene7120</name>
</gene>
<dbReference type="PANTHER" id="PTHR10250">
    <property type="entry name" value="MICROSOMAL GLUTATHIONE S-TRANSFERASE"/>
    <property type="match status" value="1"/>
</dbReference>
<evidence type="ECO:0000256" key="3">
    <source>
        <dbReference type="ARBA" id="ARBA00022989"/>
    </source>
</evidence>
<dbReference type="InterPro" id="IPR001129">
    <property type="entry name" value="Membr-assoc_MAPEG"/>
</dbReference>
<feature type="transmembrane region" description="Helical" evidence="5">
    <location>
        <begin position="36"/>
        <end position="64"/>
    </location>
</feature>
<comment type="subcellular location">
    <subcellularLocation>
        <location evidence="1">Membrane</location>
        <topology evidence="1">Multi-pass membrane protein</topology>
    </subcellularLocation>
</comment>
<evidence type="ECO:0000313" key="6">
    <source>
        <dbReference type="EMBL" id="TNV75407.1"/>
    </source>
</evidence>
<keyword evidence="2 5" id="KW-0812">Transmembrane</keyword>
<dbReference type="GO" id="GO:0004364">
    <property type="term" value="F:glutathione transferase activity"/>
    <property type="evidence" value="ECO:0007669"/>
    <property type="project" value="TreeGrafter"/>
</dbReference>
<feature type="transmembrane region" description="Helical" evidence="5">
    <location>
        <begin position="76"/>
        <end position="98"/>
    </location>
</feature>
<dbReference type="InterPro" id="IPR050997">
    <property type="entry name" value="MAPEG"/>
</dbReference>
<dbReference type="GO" id="GO:0005635">
    <property type="term" value="C:nuclear envelope"/>
    <property type="evidence" value="ECO:0007669"/>
    <property type="project" value="TreeGrafter"/>
</dbReference>
<keyword evidence="3 5" id="KW-1133">Transmembrane helix</keyword>
<sequence>MGNGFFADKLSYKAWFDFNNAQRAHYNYLENLTPLLVWHLLGIVYHPLLTAAFGFLCIISRILYTIGYMKTPNSRVLGALLFDVGFLGLFVLGVLGAVKGLRFIH</sequence>
<evidence type="ECO:0000256" key="2">
    <source>
        <dbReference type="ARBA" id="ARBA00022692"/>
    </source>
</evidence>
<evidence type="ECO:0000256" key="5">
    <source>
        <dbReference type="SAM" id="Phobius"/>
    </source>
</evidence>
<dbReference type="PANTHER" id="PTHR10250:SF26">
    <property type="entry name" value="GLUTATHIONE S-TRANSFERASE 3, MITOCHONDRIAL"/>
    <property type="match status" value="1"/>
</dbReference>
<dbReference type="GO" id="GO:0006691">
    <property type="term" value="P:leukotriene metabolic process"/>
    <property type="evidence" value="ECO:0007669"/>
    <property type="project" value="UniProtKB-ARBA"/>
</dbReference>
<dbReference type="GO" id="GO:0004602">
    <property type="term" value="F:glutathione peroxidase activity"/>
    <property type="evidence" value="ECO:0007669"/>
    <property type="project" value="TreeGrafter"/>
</dbReference>
<comment type="caution">
    <text evidence="6">The sequence shown here is derived from an EMBL/GenBank/DDBJ whole genome shotgun (WGS) entry which is preliminary data.</text>
</comment>
<dbReference type="GO" id="GO:0016020">
    <property type="term" value="C:membrane"/>
    <property type="evidence" value="ECO:0007669"/>
    <property type="project" value="UniProtKB-SubCell"/>
</dbReference>